<accession>A0ABR6W756</accession>
<feature type="region of interest" description="Disordered" evidence="1">
    <location>
        <begin position="142"/>
        <end position="188"/>
    </location>
</feature>
<reference evidence="2 3" key="1">
    <citation type="submission" date="2019-06" db="EMBL/GenBank/DDBJ databases">
        <title>Spirosoma utsteinense sp. nov. isolated from Antarctic ice-free soils.</title>
        <authorList>
            <person name="Tahon G."/>
        </authorList>
    </citation>
    <scope>NUCLEOTIDE SEQUENCE [LARGE SCALE GENOMIC DNA]</scope>
    <source>
        <strain evidence="2 3">LMG 31447</strain>
    </source>
</reference>
<evidence type="ECO:0008006" key="4">
    <source>
        <dbReference type="Google" id="ProtNLM"/>
    </source>
</evidence>
<dbReference type="EMBL" id="VFIA01000013">
    <property type="protein sequence ID" value="MBC3792049.1"/>
    <property type="molecule type" value="Genomic_DNA"/>
</dbReference>
<comment type="caution">
    <text evidence="2">The sequence shown here is derived from an EMBL/GenBank/DDBJ whole genome shotgun (WGS) entry which is preliminary data.</text>
</comment>
<evidence type="ECO:0000313" key="2">
    <source>
        <dbReference type="EMBL" id="MBC3792049.1"/>
    </source>
</evidence>
<sequence>MKINPLLYTLPVLFLSSCFKGDNATTTDSANDAAGTGSPYLARKVVGVDMLTTDTDYDKPCNVLGEEYVRTTFNLGATTEMMELDYPNGCTFEWGGNKVSLAFGGKKPYPSIYQAEYIFNKSFQDATGHQPGQEIATDRHMAISGPAPEGTGSEHANTTPEGSESADVDADATADNDSSNSVSGVTSAAVQLTKPAVTTGRFMAVPGVGDKAVWEPAKGIMHVLYNNHIINVAVGTKDAPALRKKRAESLAEVLIDKIADGESTL</sequence>
<evidence type="ECO:0000256" key="1">
    <source>
        <dbReference type="SAM" id="MobiDB-lite"/>
    </source>
</evidence>
<gene>
    <name evidence="2" type="ORF">FH603_2558</name>
</gene>
<dbReference type="PROSITE" id="PS51257">
    <property type="entry name" value="PROKAR_LIPOPROTEIN"/>
    <property type="match status" value="1"/>
</dbReference>
<keyword evidence="3" id="KW-1185">Reference proteome</keyword>
<feature type="compositionally biased region" description="Acidic residues" evidence="1">
    <location>
        <begin position="164"/>
        <end position="174"/>
    </location>
</feature>
<organism evidence="2 3">
    <name type="scientific">Spirosoma utsteinense</name>
    <dbReference type="NCBI Taxonomy" id="2585773"/>
    <lineage>
        <taxon>Bacteria</taxon>
        <taxon>Pseudomonadati</taxon>
        <taxon>Bacteroidota</taxon>
        <taxon>Cytophagia</taxon>
        <taxon>Cytophagales</taxon>
        <taxon>Cytophagaceae</taxon>
        <taxon>Spirosoma</taxon>
    </lineage>
</organism>
<evidence type="ECO:0000313" key="3">
    <source>
        <dbReference type="Proteomes" id="UP000700732"/>
    </source>
</evidence>
<dbReference type="RefSeq" id="WP_186737844.1">
    <property type="nucleotide sequence ID" value="NZ_VFIA01000013.1"/>
</dbReference>
<protein>
    <recommendedName>
        <fullName evidence="4">DUF3558 domain-containing protein</fullName>
    </recommendedName>
</protein>
<name>A0ABR6W756_9BACT</name>
<dbReference type="Proteomes" id="UP000700732">
    <property type="component" value="Unassembled WGS sequence"/>
</dbReference>
<proteinExistence type="predicted"/>